<dbReference type="PANTHER" id="PTHR32089:SF112">
    <property type="entry name" value="LYSOZYME-LIKE PROTEIN-RELATED"/>
    <property type="match status" value="1"/>
</dbReference>
<comment type="caution">
    <text evidence="5">The sequence shown here is derived from an EMBL/GenBank/DDBJ whole genome shotgun (WGS) entry which is preliminary data.</text>
</comment>
<dbReference type="InterPro" id="IPR000014">
    <property type="entry name" value="PAS"/>
</dbReference>
<dbReference type="PRINTS" id="PR00260">
    <property type="entry name" value="CHEMTRNSDUCR"/>
</dbReference>
<dbReference type="InterPro" id="IPR004089">
    <property type="entry name" value="MCPsignal_dom"/>
</dbReference>
<evidence type="ECO:0000256" key="2">
    <source>
        <dbReference type="ARBA" id="ARBA00029447"/>
    </source>
</evidence>
<dbReference type="GeneID" id="95761907"/>
<dbReference type="GO" id="GO:0007165">
    <property type="term" value="P:signal transduction"/>
    <property type="evidence" value="ECO:0007669"/>
    <property type="project" value="UniProtKB-KW"/>
</dbReference>
<dbReference type="EMBL" id="BSDO01000001">
    <property type="protein sequence ID" value="GLI21440.1"/>
    <property type="molecule type" value="Genomic_DNA"/>
</dbReference>
<name>A0A9W6CKR7_XANFL</name>
<keyword evidence="8" id="KW-1185">Reference proteome</keyword>
<sequence>MTASALRARPEPVHSGRDTAAREFGTVATGMAAQLMAALPWGVLLCEGRNLAVVQANAAAAELLNTVASGLVTSPAALPGLPLAQLHPALADLGRHIAEPGFLPHEMTLAVAGETLAVTLSALRDRHGVVAYVMVTLRADTARAALEARAQRLQQMMENMPVNIMTCDRETLVIDYVNRTSIETLRRIESHLRVKADQMLGTSIDVFHKHPERQRGLLADPANLPHNARIRVGPETLDLRVSAIFRADGSYDGPMLTWDVVTAAVATAEGVTEVGEDMSRTSEASQSASAELLQLTERTEQMATTVSSAAQEMSASFSGISHQIERASTMSQEATQRAARTNELVESLATSVGRIGNVTTLIEKIAAQTNLLALNATIEAARVGEAGKGFAVVAQEVKALALQTAKATQDIRHQVEQVQQDGGVAAEAVSDITQSISNLGGLFVELSAAMAQQSSTSRSVSDSIDGVSHAASDIRRAAVGVRAIADQVAGYADRLRREVSALLRR</sequence>
<evidence type="ECO:0000256" key="1">
    <source>
        <dbReference type="ARBA" id="ARBA00023224"/>
    </source>
</evidence>
<evidence type="ECO:0000313" key="7">
    <source>
        <dbReference type="Proteomes" id="UP001144397"/>
    </source>
</evidence>
<dbReference type="GO" id="GO:0004888">
    <property type="term" value="F:transmembrane signaling receptor activity"/>
    <property type="evidence" value="ECO:0007669"/>
    <property type="project" value="InterPro"/>
</dbReference>
<protein>
    <submittedName>
        <fullName evidence="5 6">Chemotaxis protein</fullName>
    </submittedName>
</protein>
<dbReference type="Gene3D" id="3.30.450.20">
    <property type="entry name" value="PAS domain"/>
    <property type="match status" value="2"/>
</dbReference>
<dbReference type="SMART" id="SM00283">
    <property type="entry name" value="MA"/>
    <property type="match status" value="1"/>
</dbReference>
<evidence type="ECO:0000313" key="5">
    <source>
        <dbReference type="EMBL" id="GLI21440.1"/>
    </source>
</evidence>
<dbReference type="PROSITE" id="PS50111">
    <property type="entry name" value="CHEMOTAXIS_TRANSDUC_2"/>
    <property type="match status" value="1"/>
</dbReference>
<dbReference type="Proteomes" id="UP001245370">
    <property type="component" value="Unassembled WGS sequence"/>
</dbReference>
<reference evidence="6 8" key="2">
    <citation type="submission" date="2023-07" db="EMBL/GenBank/DDBJ databases">
        <title>Genomic Encyclopedia of Type Strains, Phase IV (KMG-IV): sequencing the most valuable type-strain genomes for metagenomic binning, comparative biology and taxonomic classification.</title>
        <authorList>
            <person name="Goeker M."/>
        </authorList>
    </citation>
    <scope>NUCLEOTIDE SEQUENCE [LARGE SCALE GENOMIC DNA]</scope>
    <source>
        <strain evidence="6 8">DSM 338</strain>
    </source>
</reference>
<dbReference type="GO" id="GO:0016020">
    <property type="term" value="C:membrane"/>
    <property type="evidence" value="ECO:0007669"/>
    <property type="project" value="InterPro"/>
</dbReference>
<comment type="similarity">
    <text evidence="2">Belongs to the methyl-accepting chemotaxis (MCP) protein family.</text>
</comment>
<proteinExistence type="inferred from homology"/>
<evidence type="ECO:0000313" key="6">
    <source>
        <dbReference type="EMBL" id="MDR6333164.1"/>
    </source>
</evidence>
<dbReference type="Gene3D" id="1.10.287.950">
    <property type="entry name" value="Methyl-accepting chemotaxis protein"/>
    <property type="match status" value="1"/>
</dbReference>
<reference evidence="5" key="1">
    <citation type="submission" date="2022-12" db="EMBL/GenBank/DDBJ databases">
        <title>Reference genome sequencing for broad-spectrum identification of bacterial and archaeal isolates by mass spectrometry.</title>
        <authorList>
            <person name="Sekiguchi Y."/>
            <person name="Tourlousse D.M."/>
        </authorList>
    </citation>
    <scope>NUCLEOTIDE SEQUENCE</scope>
    <source>
        <strain evidence="5">301</strain>
    </source>
</reference>
<evidence type="ECO:0000256" key="3">
    <source>
        <dbReference type="PROSITE-ProRule" id="PRU00284"/>
    </source>
</evidence>
<dbReference type="Pfam" id="PF13188">
    <property type="entry name" value="PAS_8"/>
    <property type="match status" value="1"/>
</dbReference>
<organism evidence="5 7">
    <name type="scientific">Xanthobacter flavus</name>
    <dbReference type="NCBI Taxonomy" id="281"/>
    <lineage>
        <taxon>Bacteria</taxon>
        <taxon>Pseudomonadati</taxon>
        <taxon>Pseudomonadota</taxon>
        <taxon>Alphaproteobacteria</taxon>
        <taxon>Hyphomicrobiales</taxon>
        <taxon>Xanthobacteraceae</taxon>
        <taxon>Xanthobacter</taxon>
    </lineage>
</organism>
<dbReference type="GO" id="GO:0006935">
    <property type="term" value="P:chemotaxis"/>
    <property type="evidence" value="ECO:0007669"/>
    <property type="project" value="InterPro"/>
</dbReference>
<dbReference type="Pfam" id="PF00015">
    <property type="entry name" value="MCPsignal"/>
    <property type="match status" value="1"/>
</dbReference>
<dbReference type="SUPFAM" id="SSF58104">
    <property type="entry name" value="Methyl-accepting chemotaxis protein (MCP) signaling domain"/>
    <property type="match status" value="1"/>
</dbReference>
<dbReference type="PANTHER" id="PTHR32089">
    <property type="entry name" value="METHYL-ACCEPTING CHEMOTAXIS PROTEIN MCPB"/>
    <property type="match status" value="1"/>
</dbReference>
<evidence type="ECO:0000313" key="8">
    <source>
        <dbReference type="Proteomes" id="UP001245370"/>
    </source>
</evidence>
<dbReference type="EMBL" id="JAVDPY010000002">
    <property type="protein sequence ID" value="MDR6333164.1"/>
    <property type="molecule type" value="Genomic_DNA"/>
</dbReference>
<gene>
    <name evidence="6" type="ORF">GGQ86_001628</name>
    <name evidence="5" type="ORF">XFLAVUS301_11140</name>
</gene>
<dbReference type="AlphaFoldDB" id="A0A9W6CKR7"/>
<dbReference type="RefSeq" id="WP_237354472.1">
    <property type="nucleotide sequence ID" value="NZ_BSDO01000001.1"/>
</dbReference>
<dbReference type="Proteomes" id="UP001144397">
    <property type="component" value="Unassembled WGS sequence"/>
</dbReference>
<keyword evidence="1 3" id="KW-0807">Transducer</keyword>
<accession>A0A9W6CKR7</accession>
<feature type="domain" description="Methyl-accepting transducer" evidence="4">
    <location>
        <begin position="263"/>
        <end position="496"/>
    </location>
</feature>
<evidence type="ECO:0000259" key="4">
    <source>
        <dbReference type="PROSITE" id="PS50111"/>
    </source>
</evidence>
<dbReference type="InterPro" id="IPR004090">
    <property type="entry name" value="Chemotax_Me-accpt_rcpt"/>
</dbReference>